<dbReference type="Pfam" id="PF17517">
    <property type="entry name" value="IgGFc_binding"/>
    <property type="match status" value="1"/>
</dbReference>
<dbReference type="InterPro" id="IPR035234">
    <property type="entry name" value="IgGFc-bd_N"/>
</dbReference>
<evidence type="ECO:0000259" key="1">
    <source>
        <dbReference type="Pfam" id="PF17517"/>
    </source>
</evidence>
<gene>
    <name evidence="2" type="ORF">MCOR_23096</name>
</gene>
<accession>A0A6J8BUW2</accession>
<organism evidence="2 3">
    <name type="scientific">Mytilus coruscus</name>
    <name type="common">Sea mussel</name>
    <dbReference type="NCBI Taxonomy" id="42192"/>
    <lineage>
        <taxon>Eukaryota</taxon>
        <taxon>Metazoa</taxon>
        <taxon>Spiralia</taxon>
        <taxon>Lophotrochozoa</taxon>
        <taxon>Mollusca</taxon>
        <taxon>Bivalvia</taxon>
        <taxon>Autobranchia</taxon>
        <taxon>Pteriomorphia</taxon>
        <taxon>Mytilida</taxon>
        <taxon>Mytiloidea</taxon>
        <taxon>Mytilidae</taxon>
        <taxon>Mytilinae</taxon>
        <taxon>Mytilus</taxon>
    </lineage>
</organism>
<feature type="domain" description="IgGFc-binding protein N-terminal" evidence="1">
    <location>
        <begin position="48"/>
        <end position="231"/>
    </location>
</feature>
<dbReference type="PANTHER" id="PTHR46534">
    <property type="entry name" value="IGGFC_BINDING DOMAIN-CONTAINING PROTEIN"/>
    <property type="match status" value="1"/>
</dbReference>
<name>A0A6J8BUW2_MYTCO</name>
<dbReference type="PANTHER" id="PTHR46534:SF1">
    <property type="entry name" value="IGGFC-BINDING PROTEIN N-TERMINAL DOMAIN-CONTAINING PROTEIN"/>
    <property type="match status" value="1"/>
</dbReference>
<dbReference type="EMBL" id="CACVKT020004042">
    <property type="protein sequence ID" value="CAC5387808.1"/>
    <property type="molecule type" value="Genomic_DNA"/>
</dbReference>
<dbReference type="OrthoDB" id="6099157at2759"/>
<evidence type="ECO:0000313" key="2">
    <source>
        <dbReference type="EMBL" id="CAC5387808.1"/>
    </source>
</evidence>
<keyword evidence="3" id="KW-1185">Reference proteome</keyword>
<protein>
    <recommendedName>
        <fullName evidence="1">IgGFc-binding protein N-terminal domain-containing protein</fullName>
    </recommendedName>
</protein>
<sequence length="590" mass="66626">MGMEIGVFTNVNLTFPECPGNCSLPDCATKDVSYKLPKWDICNGIRHSCQVDLTGSMITSDFPVSVMVHTGYQTLHLPPINSWGRKFIVASLPHTFLRYYILKMVSKEADTNVTILCDRPNAPIEKYDLCLNNSGEYTVKLISTDKNCLIKSNKPVLPVHIIKDKEIEEEGQNESMFIIPPVEQYSPDYLLPAELCRGDRLNRSLIIIIATNHTNGLRMDSLPIAVNIFFQRQQIGLTGYTSLFVNLGAPKLHLFDHTEQNIVFGVFLVCSTQTANYVIPLGMGIAPIAEKCVSTSSIPGDGLDNDCDDRIDEDICDISSTDDFYNETDCAATSREIRPCLKYTDTNGVVWKTALPNDYDYQTCGKEMTACIRSRWDQHYCHSIKKRIVMIDLSKVLGLFNLPTKEISNTLHLTLNGTSNVTLADILNEPLRVTNKLISKDYLSAGNLKSVIDSQDLAVTIIEERSSLGTTYREREIKTINLVSTIMNVVSRFGFQVHVNQPEDVIIVREKIVFEAKQAIIDDVIFPNVLSSTYQQIANSINAMLFLSKDTIKNNLNGKKANHKIMKKRKQDEVVHRKFKRISEYRYYFV</sequence>
<dbReference type="Proteomes" id="UP000507470">
    <property type="component" value="Unassembled WGS sequence"/>
</dbReference>
<proteinExistence type="predicted"/>
<reference evidence="2 3" key="1">
    <citation type="submission" date="2020-06" db="EMBL/GenBank/DDBJ databases">
        <authorList>
            <person name="Li R."/>
            <person name="Bekaert M."/>
        </authorList>
    </citation>
    <scope>NUCLEOTIDE SEQUENCE [LARGE SCALE GENOMIC DNA]</scope>
    <source>
        <strain evidence="3">wild</strain>
    </source>
</reference>
<dbReference type="AlphaFoldDB" id="A0A6J8BUW2"/>
<evidence type="ECO:0000313" key="3">
    <source>
        <dbReference type="Proteomes" id="UP000507470"/>
    </source>
</evidence>